<accession>A0AAV1FPL6</accession>
<dbReference type="Proteomes" id="UP001178508">
    <property type="component" value="Chromosome 8"/>
</dbReference>
<sequence length="193" mass="21782">MDGLKPDCWVWTPRSPLCRLPQRSGSLDSALLNHHEEEEEEEEGAAFLCYITDCDDNNRGARWSSEPPIYSSGTPSSPCLCRRCPGATSSQQPKPATYAEEENESQHFISDRCWEGPRMETQGCVCVYGQRESEGFGPCWPGSPYVYYGVRRNLVVGVEVVEEVAVEEVITEDVYTDDLMDPELLEEEQLYPT</sequence>
<organism evidence="1 2">
    <name type="scientific">Xyrichtys novacula</name>
    <name type="common">Pearly razorfish</name>
    <name type="synonym">Hemipteronotus novacula</name>
    <dbReference type="NCBI Taxonomy" id="13765"/>
    <lineage>
        <taxon>Eukaryota</taxon>
        <taxon>Metazoa</taxon>
        <taxon>Chordata</taxon>
        <taxon>Craniata</taxon>
        <taxon>Vertebrata</taxon>
        <taxon>Euteleostomi</taxon>
        <taxon>Actinopterygii</taxon>
        <taxon>Neopterygii</taxon>
        <taxon>Teleostei</taxon>
        <taxon>Neoteleostei</taxon>
        <taxon>Acanthomorphata</taxon>
        <taxon>Eupercaria</taxon>
        <taxon>Labriformes</taxon>
        <taxon>Labridae</taxon>
        <taxon>Xyrichtys</taxon>
    </lineage>
</organism>
<dbReference type="AlphaFoldDB" id="A0AAV1FPL6"/>
<reference evidence="1" key="1">
    <citation type="submission" date="2023-08" db="EMBL/GenBank/DDBJ databases">
        <authorList>
            <person name="Alioto T."/>
            <person name="Alioto T."/>
            <person name="Gomez Garrido J."/>
        </authorList>
    </citation>
    <scope>NUCLEOTIDE SEQUENCE</scope>
</reference>
<proteinExistence type="predicted"/>
<gene>
    <name evidence="1" type="ORF">XNOV1_A018672</name>
</gene>
<evidence type="ECO:0000313" key="2">
    <source>
        <dbReference type="Proteomes" id="UP001178508"/>
    </source>
</evidence>
<evidence type="ECO:0000313" key="1">
    <source>
        <dbReference type="EMBL" id="CAJ1063103.1"/>
    </source>
</evidence>
<keyword evidence="2" id="KW-1185">Reference proteome</keyword>
<dbReference type="EMBL" id="OY660871">
    <property type="protein sequence ID" value="CAJ1063103.1"/>
    <property type="molecule type" value="Genomic_DNA"/>
</dbReference>
<protein>
    <submittedName>
        <fullName evidence="1">Uncharacterized protein LOC127366480</fullName>
    </submittedName>
</protein>
<name>A0AAV1FPL6_XYRNO</name>